<dbReference type="EMBL" id="CP071091">
    <property type="protein sequence ID" value="QSQ13077.1"/>
    <property type="molecule type" value="Genomic_DNA"/>
</dbReference>
<dbReference type="SMART" id="SM00862">
    <property type="entry name" value="Trans_reg_C"/>
    <property type="match status" value="1"/>
</dbReference>
<accession>A0ABX7N300</accession>
<evidence type="ECO:0000256" key="1">
    <source>
        <dbReference type="ARBA" id="ARBA00022553"/>
    </source>
</evidence>
<name>A0ABX7N300_9BACT</name>
<dbReference type="InterPro" id="IPR011006">
    <property type="entry name" value="CheY-like_superfamily"/>
</dbReference>
<dbReference type="Proteomes" id="UP000663090">
    <property type="component" value="Chromosome"/>
</dbReference>
<dbReference type="SUPFAM" id="SSF46894">
    <property type="entry name" value="C-terminal effector domain of the bipartite response regulators"/>
    <property type="match status" value="1"/>
</dbReference>
<keyword evidence="4 7" id="KW-0238">DNA-binding</keyword>
<dbReference type="PROSITE" id="PS51755">
    <property type="entry name" value="OMPR_PHOB"/>
    <property type="match status" value="1"/>
</dbReference>
<feature type="domain" description="Response regulatory" evidence="8">
    <location>
        <begin position="5"/>
        <end position="119"/>
    </location>
</feature>
<evidence type="ECO:0000256" key="3">
    <source>
        <dbReference type="ARBA" id="ARBA00023015"/>
    </source>
</evidence>
<dbReference type="Pfam" id="PF00486">
    <property type="entry name" value="Trans_reg_C"/>
    <property type="match status" value="1"/>
</dbReference>
<keyword evidence="11" id="KW-1185">Reference proteome</keyword>
<dbReference type="InterPro" id="IPR039420">
    <property type="entry name" value="WalR-like"/>
</dbReference>
<gene>
    <name evidence="10" type="ORF">JY572_32750</name>
</gene>
<dbReference type="PANTHER" id="PTHR48111">
    <property type="entry name" value="REGULATOR OF RPOS"/>
    <property type="match status" value="1"/>
</dbReference>
<dbReference type="InterPro" id="IPR036388">
    <property type="entry name" value="WH-like_DNA-bd_sf"/>
</dbReference>
<evidence type="ECO:0000259" key="8">
    <source>
        <dbReference type="PROSITE" id="PS50110"/>
    </source>
</evidence>
<dbReference type="CDD" id="cd00383">
    <property type="entry name" value="trans_reg_C"/>
    <property type="match status" value="1"/>
</dbReference>
<keyword evidence="3" id="KW-0805">Transcription regulation</keyword>
<dbReference type="PANTHER" id="PTHR48111:SF4">
    <property type="entry name" value="DNA-BINDING DUAL TRANSCRIPTIONAL REGULATOR OMPR"/>
    <property type="match status" value="1"/>
</dbReference>
<keyword evidence="5" id="KW-0804">Transcription</keyword>
<evidence type="ECO:0000256" key="4">
    <source>
        <dbReference type="ARBA" id="ARBA00023125"/>
    </source>
</evidence>
<dbReference type="InterPro" id="IPR016032">
    <property type="entry name" value="Sig_transdc_resp-reg_C-effctor"/>
</dbReference>
<evidence type="ECO:0000313" key="11">
    <source>
        <dbReference type="Proteomes" id="UP000663090"/>
    </source>
</evidence>
<sequence>MTQVRVLVAEDNPKTSTALRLYLEQERFAVEVAESGPEALDAARSGRFDFLLLDVMLPGLDGWQVCERLRSEGRALPVLMLTARTTEEDLLRGLGVGADDYVTKPFSPREVVARVKAVLRRGQPGTLGERRWGRLAVHLERQEVRVDGALVPLTAREFHLLRVLMSAPGRVFSREELISRAFGEDSEALDRTVDAHIKNLRRKLEVEAAHPTLILTAVGLGYRFGGGSHG</sequence>
<dbReference type="Gene3D" id="1.10.10.10">
    <property type="entry name" value="Winged helix-like DNA-binding domain superfamily/Winged helix DNA-binding domain"/>
    <property type="match status" value="1"/>
</dbReference>
<evidence type="ECO:0000256" key="7">
    <source>
        <dbReference type="PROSITE-ProRule" id="PRU01091"/>
    </source>
</evidence>
<dbReference type="Pfam" id="PF00072">
    <property type="entry name" value="Response_reg"/>
    <property type="match status" value="1"/>
</dbReference>
<keyword evidence="1 6" id="KW-0597">Phosphoprotein</keyword>
<keyword evidence="2" id="KW-0902">Two-component regulatory system</keyword>
<dbReference type="Gene3D" id="3.40.50.2300">
    <property type="match status" value="1"/>
</dbReference>
<proteinExistence type="predicted"/>
<dbReference type="InterPro" id="IPR001867">
    <property type="entry name" value="OmpR/PhoB-type_DNA-bd"/>
</dbReference>
<evidence type="ECO:0000259" key="9">
    <source>
        <dbReference type="PROSITE" id="PS51755"/>
    </source>
</evidence>
<evidence type="ECO:0000256" key="6">
    <source>
        <dbReference type="PROSITE-ProRule" id="PRU00169"/>
    </source>
</evidence>
<evidence type="ECO:0000256" key="5">
    <source>
        <dbReference type="ARBA" id="ARBA00023163"/>
    </source>
</evidence>
<reference evidence="10 11" key="1">
    <citation type="submission" date="2021-02" db="EMBL/GenBank/DDBJ databases">
        <title>De Novo genome assembly of isolated myxobacteria.</title>
        <authorList>
            <person name="Stevens D.C."/>
        </authorList>
    </citation>
    <scope>NUCLEOTIDE SEQUENCE [LARGE SCALE GENOMIC DNA]</scope>
    <source>
        <strain evidence="10 11">SCHIC003</strain>
    </source>
</reference>
<dbReference type="Gene3D" id="6.10.250.690">
    <property type="match status" value="1"/>
</dbReference>
<feature type="DNA-binding region" description="OmpR/PhoB-type" evidence="7">
    <location>
        <begin position="127"/>
        <end position="226"/>
    </location>
</feature>
<dbReference type="SUPFAM" id="SSF52172">
    <property type="entry name" value="CheY-like"/>
    <property type="match status" value="1"/>
</dbReference>
<evidence type="ECO:0000313" key="10">
    <source>
        <dbReference type="EMBL" id="QSQ13077.1"/>
    </source>
</evidence>
<dbReference type="SMART" id="SM00448">
    <property type="entry name" value="REC"/>
    <property type="match status" value="1"/>
</dbReference>
<protein>
    <submittedName>
        <fullName evidence="10">Response regulator transcription factor</fullName>
    </submittedName>
</protein>
<dbReference type="PROSITE" id="PS50110">
    <property type="entry name" value="RESPONSE_REGULATORY"/>
    <property type="match status" value="1"/>
</dbReference>
<dbReference type="InterPro" id="IPR001789">
    <property type="entry name" value="Sig_transdc_resp-reg_receiver"/>
</dbReference>
<dbReference type="RefSeq" id="WP_206714782.1">
    <property type="nucleotide sequence ID" value="NZ_CP071091.1"/>
</dbReference>
<feature type="domain" description="OmpR/PhoB-type" evidence="9">
    <location>
        <begin position="127"/>
        <end position="226"/>
    </location>
</feature>
<feature type="modified residue" description="4-aspartylphosphate" evidence="6">
    <location>
        <position position="54"/>
    </location>
</feature>
<evidence type="ECO:0000256" key="2">
    <source>
        <dbReference type="ARBA" id="ARBA00023012"/>
    </source>
</evidence>
<dbReference type="CDD" id="cd17574">
    <property type="entry name" value="REC_OmpR"/>
    <property type="match status" value="1"/>
</dbReference>
<organism evidence="10 11">
    <name type="scientific">Myxococcus landrumensis</name>
    <dbReference type="NCBI Taxonomy" id="2813577"/>
    <lineage>
        <taxon>Bacteria</taxon>
        <taxon>Pseudomonadati</taxon>
        <taxon>Myxococcota</taxon>
        <taxon>Myxococcia</taxon>
        <taxon>Myxococcales</taxon>
        <taxon>Cystobacterineae</taxon>
        <taxon>Myxococcaceae</taxon>
        <taxon>Myxococcus</taxon>
    </lineage>
</organism>